<gene>
    <name evidence="1" type="ORF">OJ996_06560</name>
</gene>
<dbReference type="RefSeq" id="WP_264512464.1">
    <property type="nucleotide sequence ID" value="NZ_JAPDDR010000003.1"/>
</dbReference>
<protein>
    <recommendedName>
        <fullName evidence="3">Peptidase M48-like protein</fullName>
    </recommendedName>
</protein>
<dbReference type="EMBL" id="JAPDDR010000003">
    <property type="protein sequence ID" value="MCW1913225.1"/>
    <property type="molecule type" value="Genomic_DNA"/>
</dbReference>
<reference evidence="1" key="1">
    <citation type="submission" date="2022-10" db="EMBL/GenBank/DDBJ databases">
        <title>Luteolibacter sp. GHJ8, whole genome shotgun sequencing project.</title>
        <authorList>
            <person name="Zhao G."/>
            <person name="Shen L."/>
        </authorList>
    </citation>
    <scope>NUCLEOTIDE SEQUENCE</scope>
    <source>
        <strain evidence="1">GHJ8</strain>
    </source>
</reference>
<sequence>MRWLALALVALATEGRAEFVAPAEGPVPFRRDKLPVDVDTMSSLSRQVLTLTGAPLAEGAPGWRGMAQMTALALALDPANRQARELLTRLQAGESPDKVPVKEIERNLGRAWQVAGWLEMPEAGPDAQALAACLEDVLVLADPTHPKAEERRESGELGAWKDWIAPESAFQPKTAPEPEETEPAMDETPASVGIALADLSVAAPMWISDKTSETNVLKVVPVHLKAAEGGEGNPLTLAVAGGEASPAITAAAANVTNFIARRHPDLGKTQGVFSWEKEKSFAAAWNGASLSGTCVLLLDGAITGKAPLSSTFAVVESDGKLGLPPHFWKSLRTLSATPDVGGRLILPSAAADYLTGLVVLDDAAFFLKFEVLLAETADQLCDLGGGSPKPELQDAYTRFSEIKKAAGGKQLGAFVAHPTTQARLNQLAASLPQHASARMLALQGSGNRPRFLQRAVLAEELRDALEPITMLASTSTDKLVPKQLDQIHEQSREKLDKMGGFIDIRDRDLHKSAVAAADSVRTLARMLDKKDDDYRTSLILKQMAAHRAAWNEYIAAVEVLTKAAGDEGAFPIPKPLAE</sequence>
<evidence type="ECO:0000313" key="1">
    <source>
        <dbReference type="EMBL" id="MCW1913225.1"/>
    </source>
</evidence>
<proteinExistence type="predicted"/>
<organism evidence="1 2">
    <name type="scientific">Luteolibacter rhizosphaerae</name>
    <dbReference type="NCBI Taxonomy" id="2989719"/>
    <lineage>
        <taxon>Bacteria</taxon>
        <taxon>Pseudomonadati</taxon>
        <taxon>Verrucomicrobiota</taxon>
        <taxon>Verrucomicrobiia</taxon>
        <taxon>Verrucomicrobiales</taxon>
        <taxon>Verrucomicrobiaceae</taxon>
        <taxon>Luteolibacter</taxon>
    </lineage>
</organism>
<accession>A0ABT3G063</accession>
<keyword evidence="2" id="KW-1185">Reference proteome</keyword>
<dbReference type="Proteomes" id="UP001165653">
    <property type="component" value="Unassembled WGS sequence"/>
</dbReference>
<comment type="caution">
    <text evidence="1">The sequence shown here is derived from an EMBL/GenBank/DDBJ whole genome shotgun (WGS) entry which is preliminary data.</text>
</comment>
<evidence type="ECO:0000313" key="2">
    <source>
        <dbReference type="Proteomes" id="UP001165653"/>
    </source>
</evidence>
<name>A0ABT3G063_9BACT</name>
<evidence type="ECO:0008006" key="3">
    <source>
        <dbReference type="Google" id="ProtNLM"/>
    </source>
</evidence>